<proteinExistence type="predicted"/>
<gene>
    <name evidence="2" type="ORF">UY81_C0001G0007</name>
</gene>
<dbReference type="GO" id="GO:0010411">
    <property type="term" value="P:xyloglucan metabolic process"/>
    <property type="evidence" value="ECO:0007669"/>
    <property type="project" value="TreeGrafter"/>
</dbReference>
<comment type="caution">
    <text evidence="2">The sequence shown here is derived from an EMBL/GenBank/DDBJ whole genome shotgun (WGS) entry which is preliminary data.</text>
</comment>
<dbReference type="SUPFAM" id="SSF110296">
    <property type="entry name" value="Oligoxyloglucan reducing end-specific cellobiohydrolase"/>
    <property type="match status" value="1"/>
</dbReference>
<keyword evidence="2" id="KW-0378">Hydrolase</keyword>
<dbReference type="PANTHER" id="PTHR43739">
    <property type="entry name" value="XYLOGLUCANASE (EUROFUNG)"/>
    <property type="match status" value="1"/>
</dbReference>
<evidence type="ECO:0000256" key="1">
    <source>
        <dbReference type="SAM" id="SignalP"/>
    </source>
</evidence>
<accession>A0A0G1Y1U6</accession>
<feature type="signal peptide" evidence="1">
    <location>
        <begin position="1"/>
        <end position="18"/>
    </location>
</feature>
<evidence type="ECO:0000313" key="2">
    <source>
        <dbReference type="EMBL" id="KKW37191.1"/>
    </source>
</evidence>
<dbReference type="EMBL" id="LCRM01000001">
    <property type="protein sequence ID" value="KKW37191.1"/>
    <property type="molecule type" value="Genomic_DNA"/>
</dbReference>
<dbReference type="Proteomes" id="UP000034290">
    <property type="component" value="Unassembled WGS sequence"/>
</dbReference>
<dbReference type="Gene3D" id="2.130.10.10">
    <property type="entry name" value="YVTN repeat-like/Quinoprotein amine dehydrogenase"/>
    <property type="match status" value="3"/>
</dbReference>
<name>A0A0G1Y1U6_9BACT</name>
<sequence length="353" mass="37754">MKRSSLCLISLLAVLVFAGAGCFSKGEVNTSTDGGVWKSVDGAVSWQQAVAIPTSSGVSSAAGTNILALAVDPNDPDALYAGLTGDGMLYSYDGATSWQQPRDASVRTGAVTSVAVDPSNKCRVYVARGERIFKTEDCNRSFEEIYVETKGGVIVTMLAVDWFSTDSLYAAFSDGTILKSSDRGARWAISYRGRQAVTSLIVSHADSRVLLAGMAGTGIARSQDGGSTWEVILDPLRPYRDAARVVAITQDATGSAIYVATYYGILRSFDQGTSWEPLELLTAPNQVIPSAVAVDPGHPNILLYGVDNSLYRTEDGGANWSVQKLPTTRAISTILFHRTQSNIVYLGVIKREK</sequence>
<keyword evidence="1" id="KW-0732">Signal</keyword>
<evidence type="ECO:0000313" key="3">
    <source>
        <dbReference type="Proteomes" id="UP000034290"/>
    </source>
</evidence>
<organism evidence="2 3">
    <name type="scientific">Candidatus Giovannonibacteria bacterium GW2011_GWA2_53_7</name>
    <dbReference type="NCBI Taxonomy" id="1618650"/>
    <lineage>
        <taxon>Bacteria</taxon>
        <taxon>Candidatus Giovannoniibacteriota</taxon>
    </lineage>
</organism>
<reference evidence="2 3" key="1">
    <citation type="journal article" date="2015" name="Nature">
        <title>rRNA introns, odd ribosomes, and small enigmatic genomes across a large radiation of phyla.</title>
        <authorList>
            <person name="Brown C.T."/>
            <person name="Hug L.A."/>
            <person name="Thomas B.C."/>
            <person name="Sharon I."/>
            <person name="Castelle C.J."/>
            <person name="Singh A."/>
            <person name="Wilkins M.J."/>
            <person name="Williams K.H."/>
            <person name="Banfield J.F."/>
        </authorList>
    </citation>
    <scope>NUCLEOTIDE SEQUENCE [LARGE SCALE GENOMIC DNA]</scope>
</reference>
<dbReference type="GO" id="GO:0016787">
    <property type="term" value="F:hydrolase activity"/>
    <property type="evidence" value="ECO:0007669"/>
    <property type="project" value="UniProtKB-KW"/>
</dbReference>
<dbReference type="InterPro" id="IPR015943">
    <property type="entry name" value="WD40/YVTN_repeat-like_dom_sf"/>
</dbReference>
<dbReference type="AlphaFoldDB" id="A0A0G1Y1U6"/>
<dbReference type="InterPro" id="IPR052025">
    <property type="entry name" value="Xyloglucanase_GH74"/>
</dbReference>
<protein>
    <submittedName>
        <fullName evidence="2">Glycosyl hydrolase BNR repeat-containing protein</fullName>
    </submittedName>
</protein>
<dbReference type="PROSITE" id="PS51257">
    <property type="entry name" value="PROKAR_LIPOPROTEIN"/>
    <property type="match status" value="1"/>
</dbReference>
<feature type="chain" id="PRO_5002540888" evidence="1">
    <location>
        <begin position="19"/>
        <end position="353"/>
    </location>
</feature>
<dbReference type="PANTHER" id="PTHR43739:SF5">
    <property type="entry name" value="EXO-ALPHA-SIALIDASE"/>
    <property type="match status" value="1"/>
</dbReference>